<protein>
    <submittedName>
        <fullName evidence="2">Uncharacterized protein</fullName>
    </submittedName>
</protein>
<dbReference type="EMBL" id="BLAJ01000003">
    <property type="protein sequence ID" value="GES49981.1"/>
    <property type="molecule type" value="Genomic_DNA"/>
</dbReference>
<accession>A0ABQ0Z371</accession>
<evidence type="ECO:0000313" key="2">
    <source>
        <dbReference type="EMBL" id="GES49981.1"/>
    </source>
</evidence>
<keyword evidence="3" id="KW-1185">Reference proteome</keyword>
<sequence>MARSPAHPISGLPGISLETHWVTAAPSGATEGPENDRLEQLGRGKPHQTTQATLGIGRSCIDEHSIHGGSIGSSLGYVKPLAKR</sequence>
<gene>
    <name evidence="2" type="ORF">RsS93_25950</name>
</gene>
<feature type="region of interest" description="Disordered" evidence="1">
    <location>
        <begin position="26"/>
        <end position="50"/>
    </location>
</feature>
<name>A0ABQ0Z371_9HYPH</name>
<evidence type="ECO:0000313" key="3">
    <source>
        <dbReference type="Proteomes" id="UP000390335"/>
    </source>
</evidence>
<dbReference type="Proteomes" id="UP000390335">
    <property type="component" value="Unassembled WGS sequence"/>
</dbReference>
<organism evidence="2 3">
    <name type="scientific">Rhizobium dioscoreae</name>
    <dbReference type="NCBI Taxonomy" id="2653122"/>
    <lineage>
        <taxon>Bacteria</taxon>
        <taxon>Pseudomonadati</taxon>
        <taxon>Pseudomonadota</taxon>
        <taxon>Alphaproteobacteria</taxon>
        <taxon>Hyphomicrobiales</taxon>
        <taxon>Rhizobiaceae</taxon>
        <taxon>Rhizobium/Agrobacterium group</taxon>
        <taxon>Rhizobium</taxon>
    </lineage>
</organism>
<proteinExistence type="predicted"/>
<comment type="caution">
    <text evidence="2">The sequence shown here is derived from an EMBL/GenBank/DDBJ whole genome shotgun (WGS) entry which is preliminary data.</text>
</comment>
<reference evidence="2 3" key="1">
    <citation type="journal article" date="2020" name="Genome Biol. Evol.">
        <title>Rhizobium dioscoreae sp. nov., a plant growth-promoting bacterium isolated from yam (Dioscorea species).</title>
        <authorList>
            <person name="Ouyabe M."/>
            <person name="Tanaka N."/>
            <person name="Shiwa Y."/>
            <person name="Fujita N."/>
            <person name="Kikuno H."/>
            <person name="Babil P."/>
            <person name="Shiwachi H."/>
        </authorList>
    </citation>
    <scope>NUCLEOTIDE SEQUENCE [LARGE SCALE GENOMIC DNA]</scope>
    <source>
        <strain evidence="2 3">S-93</strain>
    </source>
</reference>
<evidence type="ECO:0000256" key="1">
    <source>
        <dbReference type="SAM" id="MobiDB-lite"/>
    </source>
</evidence>